<evidence type="ECO:0000256" key="3">
    <source>
        <dbReference type="ARBA" id="ARBA00047418"/>
    </source>
</evidence>
<evidence type="ECO:0000256" key="6">
    <source>
        <dbReference type="ARBA" id="ARBA00049075"/>
    </source>
</evidence>
<organism evidence="8 9">
    <name type="scientific">Steinernema hermaphroditum</name>
    <dbReference type="NCBI Taxonomy" id="289476"/>
    <lineage>
        <taxon>Eukaryota</taxon>
        <taxon>Metazoa</taxon>
        <taxon>Ecdysozoa</taxon>
        <taxon>Nematoda</taxon>
        <taxon>Chromadorea</taxon>
        <taxon>Rhabditida</taxon>
        <taxon>Tylenchina</taxon>
        <taxon>Panagrolaimomorpha</taxon>
        <taxon>Strongyloidoidea</taxon>
        <taxon>Steinernematidae</taxon>
        <taxon>Steinernema</taxon>
    </lineage>
</organism>
<dbReference type="GO" id="GO:0005634">
    <property type="term" value="C:nucleus"/>
    <property type="evidence" value="ECO:0007669"/>
    <property type="project" value="TreeGrafter"/>
</dbReference>
<reference evidence="8" key="1">
    <citation type="submission" date="2023-06" db="EMBL/GenBank/DDBJ databases">
        <title>Genomic analysis of the entomopathogenic nematode Steinernema hermaphroditum.</title>
        <authorList>
            <person name="Schwarz E.M."/>
            <person name="Heppert J.K."/>
            <person name="Baniya A."/>
            <person name="Schwartz H.T."/>
            <person name="Tan C.-H."/>
            <person name="Antoshechkin I."/>
            <person name="Sternberg P.W."/>
            <person name="Goodrich-Blair H."/>
            <person name="Dillman A.R."/>
        </authorList>
    </citation>
    <scope>NUCLEOTIDE SEQUENCE</scope>
    <source>
        <strain evidence="8">PS9179</strain>
        <tissue evidence="8">Whole animal</tissue>
    </source>
</reference>
<comment type="catalytic activity">
    <reaction evidence="5">
        <text>a 5'-end (N(2),N(7)-dimethyl 5'-triphosphoguanosine)-ribonucleoside in snRNA + S-adenosyl-L-methionine = a 5'-end (N(2),N(2),N(7)-trimethyl 5'-triphosphoguanosine)-ribonucleoside in snRNA + S-adenosyl-L-homocysteine + H(+)</text>
        <dbReference type="Rhea" id="RHEA:78479"/>
        <dbReference type="Rhea" id="RHEA-COMP:19087"/>
        <dbReference type="Rhea" id="RHEA-COMP:19089"/>
        <dbReference type="ChEBI" id="CHEBI:15378"/>
        <dbReference type="ChEBI" id="CHEBI:57856"/>
        <dbReference type="ChEBI" id="CHEBI:59789"/>
        <dbReference type="ChEBI" id="CHEBI:167623"/>
        <dbReference type="ChEBI" id="CHEBI:172880"/>
    </reaction>
    <physiologicalReaction direction="left-to-right" evidence="5">
        <dbReference type="Rhea" id="RHEA:78480"/>
    </physiologicalReaction>
</comment>
<dbReference type="CDD" id="cd02440">
    <property type="entry name" value="AdoMet_MTases"/>
    <property type="match status" value="1"/>
</dbReference>
<comment type="catalytic activity">
    <reaction evidence="6">
        <text>a 5'-end (N(7)-methyl 5'-triphosphoguanosine)-ribonucleoside in snRNA + S-adenosyl-L-methionine = a 5'-end (N(2),N(7)-dimethyl 5'-triphosphoguanosine)-ribonucleoside in snRNA + S-adenosyl-L-homocysteine + H(+)</text>
        <dbReference type="Rhea" id="RHEA:78471"/>
        <dbReference type="Rhea" id="RHEA-COMP:19085"/>
        <dbReference type="Rhea" id="RHEA-COMP:19087"/>
        <dbReference type="ChEBI" id="CHEBI:15378"/>
        <dbReference type="ChEBI" id="CHEBI:57856"/>
        <dbReference type="ChEBI" id="CHEBI:59789"/>
        <dbReference type="ChEBI" id="CHEBI:156461"/>
        <dbReference type="ChEBI" id="CHEBI:172880"/>
    </reaction>
    <physiologicalReaction direction="left-to-right" evidence="6">
        <dbReference type="Rhea" id="RHEA:78472"/>
    </physiologicalReaction>
</comment>
<dbReference type="EMBL" id="JAUCMV010000001">
    <property type="protein sequence ID" value="KAK0426765.1"/>
    <property type="molecule type" value="Genomic_DNA"/>
</dbReference>
<dbReference type="PANTHER" id="PTHR14741">
    <property type="entry name" value="S-ADENOSYLMETHIONINE-DEPENDENT METHYLTRANSFERASE RELATED"/>
    <property type="match status" value="1"/>
</dbReference>
<dbReference type="InterPro" id="IPR019012">
    <property type="entry name" value="RNA_cap_Gua-N2-MeTrfase"/>
</dbReference>
<dbReference type="Gene3D" id="3.40.50.150">
    <property type="entry name" value="Vaccinia Virus protein VP39"/>
    <property type="match status" value="1"/>
</dbReference>
<evidence type="ECO:0000256" key="2">
    <source>
        <dbReference type="ARBA" id="ARBA00025783"/>
    </source>
</evidence>
<gene>
    <name evidence="8" type="ORF">QR680_009887</name>
</gene>
<accession>A0AA39IN92</accession>
<dbReference type="Pfam" id="PF09445">
    <property type="entry name" value="Methyltransf_15"/>
    <property type="match status" value="1"/>
</dbReference>
<dbReference type="GO" id="GO:0071164">
    <property type="term" value="F:RNA cap trimethylguanosine synthase activity"/>
    <property type="evidence" value="ECO:0007669"/>
    <property type="project" value="TreeGrafter"/>
</dbReference>
<evidence type="ECO:0000313" key="8">
    <source>
        <dbReference type="EMBL" id="KAK0426765.1"/>
    </source>
</evidence>
<sequence>MYRFDWRRIADLEITHSGDDVRPVLFTRVFTCDRDLLKLAADSEAEKLLEDAHSASRRSLTDTELCEKDLQCLEALTIDGEHALEPQEVAEAGNNNTLIVPSDFPSEFISTKRPLYMKPCYGEIRLAAAENFLSYWARIGEYLISQSWLNDYGDQMDQEQREQLVNRVAMLRPSKILKSEENGYSGVFREAGEDPSAHGDWNKLFSRFCALVERQCRESHERVLSKSAIAVKCYHFFRKIAQWGYLPGFRVDGNLFENVKYCFYYASEDESQPTESESISPEENVASPLSLEDEQASRDLMKVVTKIFDKNMMFDYSTDLKNDEHLLAANALLLCKQRVFTKYWLQRYRIFSKFDEGVMIDKESWCSATPERISAHIADRLIQAPGKIVLDAFTGVGGNAIQFALKGAHVIAVDTDRTHLKCAQHNARIYGVEKSITFVLGDFFEVAKILAKNKFVDAVFLAPSWGGPSYKTKRSFQLEAMEPCGFKVFNAAKEISPNIAFFLPKNITLKQVLELAGKSGRCEMEQNTLNNKIKAVTAYYGNLCESSA</sequence>
<dbReference type="PANTHER" id="PTHR14741:SF32">
    <property type="entry name" value="TRIMETHYLGUANOSINE SYNTHASE"/>
    <property type="match status" value="1"/>
</dbReference>
<evidence type="ECO:0000256" key="4">
    <source>
        <dbReference type="ARBA" id="ARBA00048740"/>
    </source>
</evidence>
<protein>
    <recommendedName>
        <fullName evidence="1">Trimethylguanosine synthase</fullName>
    </recommendedName>
    <alternativeName>
        <fullName evidence="7">Cap-specific guanine-N(2) methyltransferase</fullName>
    </alternativeName>
</protein>
<comment type="catalytic activity">
    <reaction evidence="4">
        <text>a 5'-end (N(7)-methyl 5'-triphosphoguanosine)-ribonucleoside in snoRNA + S-adenosyl-L-methionine = a 5'-end (N(2),N(7)-dimethyl 5'-triphosphoguanosine)-ribonucleoside in snoRNA + S-adenosyl-L-homocysteine + H(+)</text>
        <dbReference type="Rhea" id="RHEA:78475"/>
        <dbReference type="Rhea" id="RHEA-COMP:19086"/>
        <dbReference type="Rhea" id="RHEA-COMP:19088"/>
        <dbReference type="ChEBI" id="CHEBI:15378"/>
        <dbReference type="ChEBI" id="CHEBI:57856"/>
        <dbReference type="ChEBI" id="CHEBI:59789"/>
        <dbReference type="ChEBI" id="CHEBI:156461"/>
        <dbReference type="ChEBI" id="CHEBI:172880"/>
    </reaction>
    <physiologicalReaction direction="left-to-right" evidence="4">
        <dbReference type="Rhea" id="RHEA:78476"/>
    </physiologicalReaction>
</comment>
<comment type="similarity">
    <text evidence="2">Belongs to the methyltransferase superfamily. Trimethylguanosine synthase family.</text>
</comment>
<dbReference type="InterPro" id="IPR029063">
    <property type="entry name" value="SAM-dependent_MTases_sf"/>
</dbReference>
<evidence type="ECO:0000313" key="9">
    <source>
        <dbReference type="Proteomes" id="UP001175271"/>
    </source>
</evidence>
<name>A0AA39IN92_9BILA</name>
<evidence type="ECO:0000256" key="1">
    <source>
        <dbReference type="ARBA" id="ARBA00018517"/>
    </source>
</evidence>
<keyword evidence="9" id="KW-1185">Reference proteome</keyword>
<proteinExistence type="inferred from homology"/>
<dbReference type="SUPFAM" id="SSF53335">
    <property type="entry name" value="S-adenosyl-L-methionine-dependent methyltransferases"/>
    <property type="match status" value="1"/>
</dbReference>
<comment type="catalytic activity">
    <reaction evidence="3">
        <text>a 5'-end (N(2),N(7)-dimethyl 5'-triphosphoguanosine)-ribonucleoside in snoRNA + S-adenosyl-L-methionine = a 5'-end (N(2),N(2),N(7)-trimethyl 5'-triphosphoguanosine)-ribonucleoside in snoRNA + S-adenosyl-L-homocysteine + H(+)</text>
        <dbReference type="Rhea" id="RHEA:78507"/>
        <dbReference type="Rhea" id="RHEA-COMP:19088"/>
        <dbReference type="Rhea" id="RHEA-COMP:19090"/>
        <dbReference type="ChEBI" id="CHEBI:15378"/>
        <dbReference type="ChEBI" id="CHEBI:57856"/>
        <dbReference type="ChEBI" id="CHEBI:59789"/>
        <dbReference type="ChEBI" id="CHEBI:167623"/>
        <dbReference type="ChEBI" id="CHEBI:172880"/>
    </reaction>
    <physiologicalReaction direction="left-to-right" evidence="3">
        <dbReference type="Rhea" id="RHEA:78508"/>
    </physiologicalReaction>
</comment>
<dbReference type="Proteomes" id="UP001175271">
    <property type="component" value="Unassembled WGS sequence"/>
</dbReference>
<comment type="caution">
    <text evidence="8">The sequence shown here is derived from an EMBL/GenBank/DDBJ whole genome shotgun (WGS) entry which is preliminary data.</text>
</comment>
<evidence type="ECO:0000256" key="5">
    <source>
        <dbReference type="ARBA" id="ARBA00048763"/>
    </source>
</evidence>
<evidence type="ECO:0000256" key="7">
    <source>
        <dbReference type="ARBA" id="ARBA00049790"/>
    </source>
</evidence>
<dbReference type="AlphaFoldDB" id="A0AA39IN92"/>